<dbReference type="Pfam" id="PF01451">
    <property type="entry name" value="LMWPc"/>
    <property type="match status" value="1"/>
</dbReference>
<keyword evidence="1" id="KW-0059">Arsenical resistance</keyword>
<evidence type="ECO:0000313" key="4">
    <source>
        <dbReference type="Proteomes" id="UP000011688"/>
    </source>
</evidence>
<dbReference type="InterPro" id="IPR023485">
    <property type="entry name" value="Ptyr_pPase"/>
</dbReference>
<dbReference type="PATRIC" id="fig|1227497.3.peg.2660"/>
<dbReference type="OrthoDB" id="295776at2157"/>
<comment type="caution">
    <text evidence="3">The sequence shown here is derived from an EMBL/GenBank/DDBJ whole genome shotgun (WGS) entry which is preliminary data.</text>
</comment>
<dbReference type="eggNOG" id="arCOG04425">
    <property type="taxonomic scope" value="Archaea"/>
</dbReference>
<dbReference type="PANTHER" id="PTHR43428:SF1">
    <property type="entry name" value="ARSENATE REDUCTASE"/>
    <property type="match status" value="1"/>
</dbReference>
<evidence type="ECO:0000256" key="1">
    <source>
        <dbReference type="ARBA" id="ARBA00022849"/>
    </source>
</evidence>
<gene>
    <name evidence="3" type="ORF">C491_12875</name>
</gene>
<protein>
    <submittedName>
        <fullName evidence="3">Protein tyrosine phosphatase</fullName>
    </submittedName>
</protein>
<dbReference type="GO" id="GO:0046685">
    <property type="term" value="P:response to arsenic-containing substance"/>
    <property type="evidence" value="ECO:0007669"/>
    <property type="project" value="UniProtKB-KW"/>
</dbReference>
<proteinExistence type="predicted"/>
<dbReference type="RefSeq" id="WP_005556844.1">
    <property type="nucleotide sequence ID" value="NZ_AOIB01000026.1"/>
</dbReference>
<feature type="domain" description="Phosphotyrosine protein phosphatase I" evidence="2">
    <location>
        <begin position="2"/>
        <end position="131"/>
    </location>
</feature>
<dbReference type="EMBL" id="AOIB01000026">
    <property type="protein sequence ID" value="ELY56898.1"/>
    <property type="molecule type" value="Genomic_DNA"/>
</dbReference>
<sequence length="134" mass="14806">MTKIVFACVGNAGRSQMATAYAERERDRRGLDVELVTGGTEPKESISEDALEALEEDGLDVGGRTPRQITAEDVANAETVVTMGCSASEFVPEDWDGEVRIWSLESHGDGIEDTREQRDEIERRVTALFDDLEQ</sequence>
<accession>L9X8D3</accession>
<dbReference type="Proteomes" id="UP000011688">
    <property type="component" value="Unassembled WGS sequence"/>
</dbReference>
<keyword evidence="4" id="KW-1185">Reference proteome</keyword>
<reference evidence="3 4" key="1">
    <citation type="journal article" date="2014" name="PLoS Genet.">
        <title>Phylogenetically driven sequencing of extremely halophilic archaea reveals strategies for static and dynamic osmo-response.</title>
        <authorList>
            <person name="Becker E.A."/>
            <person name="Seitzer P.M."/>
            <person name="Tritt A."/>
            <person name="Larsen D."/>
            <person name="Krusor M."/>
            <person name="Yao A.I."/>
            <person name="Wu D."/>
            <person name="Madern D."/>
            <person name="Eisen J.A."/>
            <person name="Darling A.E."/>
            <person name="Facciotti M.T."/>
        </authorList>
    </citation>
    <scope>NUCLEOTIDE SEQUENCE [LARGE SCALE GENOMIC DNA]</scope>
    <source>
        <strain evidence="3 4">DSM 10524</strain>
    </source>
</reference>
<dbReference type="InterPro" id="IPR036196">
    <property type="entry name" value="Ptyr_pPase_sf"/>
</dbReference>
<dbReference type="PANTHER" id="PTHR43428">
    <property type="entry name" value="ARSENATE REDUCTASE"/>
    <property type="match status" value="1"/>
</dbReference>
<name>L9X8D3_9EURY</name>
<organism evidence="3 4">
    <name type="scientific">Natronococcus amylolyticus DSM 10524</name>
    <dbReference type="NCBI Taxonomy" id="1227497"/>
    <lineage>
        <taxon>Archaea</taxon>
        <taxon>Methanobacteriati</taxon>
        <taxon>Methanobacteriota</taxon>
        <taxon>Stenosarchaea group</taxon>
        <taxon>Halobacteria</taxon>
        <taxon>Halobacteriales</taxon>
        <taxon>Natrialbaceae</taxon>
        <taxon>Natronococcus</taxon>
    </lineage>
</organism>
<dbReference type="SMART" id="SM00226">
    <property type="entry name" value="LMWPc"/>
    <property type="match status" value="1"/>
</dbReference>
<evidence type="ECO:0000259" key="2">
    <source>
        <dbReference type="SMART" id="SM00226"/>
    </source>
</evidence>
<dbReference type="SUPFAM" id="SSF52788">
    <property type="entry name" value="Phosphotyrosine protein phosphatases I"/>
    <property type="match status" value="1"/>
</dbReference>
<dbReference type="AlphaFoldDB" id="L9X8D3"/>
<evidence type="ECO:0000313" key="3">
    <source>
        <dbReference type="EMBL" id="ELY56898.1"/>
    </source>
</evidence>
<dbReference type="Gene3D" id="3.40.50.2300">
    <property type="match status" value="1"/>
</dbReference>
<dbReference type="STRING" id="1227497.C491_12875"/>